<evidence type="ECO:0000313" key="2">
    <source>
        <dbReference type="EMBL" id="GBO10355.1"/>
    </source>
</evidence>
<keyword evidence="3" id="KW-1185">Reference proteome</keyword>
<dbReference type="OrthoDB" id="6422890at2759"/>
<feature type="domain" description="DUF4817" evidence="1">
    <location>
        <begin position="1"/>
        <end position="47"/>
    </location>
</feature>
<gene>
    <name evidence="2" type="ORF">AVEN_75203_1</name>
</gene>
<name>A0A4Y2UBH9_ARAVE</name>
<protein>
    <recommendedName>
        <fullName evidence="1">DUF4817 domain-containing protein</fullName>
    </recommendedName>
</protein>
<sequence length="128" mass="14503">MLMLYSLCNRNVNETAREFQRTFPNSRHPSGRFISRLVQRMGERGSVHPVGGLGRPKLHSTDEEIDILAYFCSHPHGSVRTAASEMNAPPTTVRRILRQNKWHPFSIHGVQGRSQQIINVVSIFVIGL</sequence>
<comment type="caution">
    <text evidence="2">The sequence shown here is derived from an EMBL/GenBank/DDBJ whole genome shotgun (WGS) entry which is preliminary data.</text>
</comment>
<reference evidence="2 3" key="1">
    <citation type="journal article" date="2019" name="Sci. Rep.">
        <title>Orb-weaving spider Araneus ventricosus genome elucidates the spidroin gene catalogue.</title>
        <authorList>
            <person name="Kono N."/>
            <person name="Nakamura H."/>
            <person name="Ohtoshi R."/>
            <person name="Moran D.A.P."/>
            <person name="Shinohara A."/>
            <person name="Yoshida Y."/>
            <person name="Fujiwara M."/>
            <person name="Mori M."/>
            <person name="Tomita M."/>
            <person name="Arakawa K."/>
        </authorList>
    </citation>
    <scope>NUCLEOTIDE SEQUENCE [LARGE SCALE GENOMIC DNA]</scope>
</reference>
<evidence type="ECO:0000259" key="1">
    <source>
        <dbReference type="Pfam" id="PF16087"/>
    </source>
</evidence>
<evidence type="ECO:0000313" key="3">
    <source>
        <dbReference type="Proteomes" id="UP000499080"/>
    </source>
</evidence>
<dbReference type="PANTHER" id="PTHR47326">
    <property type="entry name" value="TRANSPOSABLE ELEMENT TC3 TRANSPOSASE-LIKE PROTEIN"/>
    <property type="match status" value="1"/>
</dbReference>
<organism evidence="2 3">
    <name type="scientific">Araneus ventricosus</name>
    <name type="common">Orbweaver spider</name>
    <name type="synonym">Epeira ventricosa</name>
    <dbReference type="NCBI Taxonomy" id="182803"/>
    <lineage>
        <taxon>Eukaryota</taxon>
        <taxon>Metazoa</taxon>
        <taxon>Ecdysozoa</taxon>
        <taxon>Arthropoda</taxon>
        <taxon>Chelicerata</taxon>
        <taxon>Arachnida</taxon>
        <taxon>Araneae</taxon>
        <taxon>Araneomorphae</taxon>
        <taxon>Entelegynae</taxon>
        <taxon>Araneoidea</taxon>
        <taxon>Araneidae</taxon>
        <taxon>Araneus</taxon>
    </lineage>
</organism>
<dbReference type="Proteomes" id="UP000499080">
    <property type="component" value="Unassembled WGS sequence"/>
</dbReference>
<dbReference type="Pfam" id="PF16087">
    <property type="entry name" value="DUF4817"/>
    <property type="match status" value="1"/>
</dbReference>
<accession>A0A4Y2UBH9</accession>
<proteinExistence type="predicted"/>
<dbReference type="EMBL" id="BGPR01035498">
    <property type="protein sequence ID" value="GBO10355.1"/>
    <property type="molecule type" value="Genomic_DNA"/>
</dbReference>
<dbReference type="PANTHER" id="PTHR47326:SF1">
    <property type="entry name" value="HTH PSQ-TYPE DOMAIN-CONTAINING PROTEIN"/>
    <property type="match status" value="1"/>
</dbReference>
<dbReference type="InterPro" id="IPR032135">
    <property type="entry name" value="DUF4817"/>
</dbReference>
<dbReference type="AlphaFoldDB" id="A0A4Y2UBH9"/>